<gene>
    <name evidence="2" type="ORF">NBR_LOCUS18896</name>
</gene>
<reference evidence="4" key="1">
    <citation type="submission" date="2017-02" db="UniProtKB">
        <authorList>
            <consortium name="WormBaseParasite"/>
        </authorList>
    </citation>
    <scope>IDENTIFICATION</scope>
</reference>
<name>A0A0N4YNS5_NIPBR</name>
<protein>
    <submittedName>
        <fullName evidence="4">Bravo_FIGEY domain-containing protein</fullName>
    </submittedName>
</protein>
<organism evidence="4">
    <name type="scientific">Nippostrongylus brasiliensis</name>
    <name type="common">Rat hookworm</name>
    <dbReference type="NCBI Taxonomy" id="27835"/>
    <lineage>
        <taxon>Eukaryota</taxon>
        <taxon>Metazoa</taxon>
        <taxon>Ecdysozoa</taxon>
        <taxon>Nematoda</taxon>
        <taxon>Chromadorea</taxon>
        <taxon>Rhabditida</taxon>
        <taxon>Rhabditina</taxon>
        <taxon>Rhabditomorpha</taxon>
        <taxon>Strongyloidea</taxon>
        <taxon>Heligmosomidae</taxon>
        <taxon>Nippostrongylus</taxon>
    </lineage>
</organism>
<evidence type="ECO:0000313" key="3">
    <source>
        <dbReference type="Proteomes" id="UP000271162"/>
    </source>
</evidence>
<evidence type="ECO:0000313" key="2">
    <source>
        <dbReference type="EMBL" id="VDL82622.1"/>
    </source>
</evidence>
<evidence type="ECO:0000256" key="1">
    <source>
        <dbReference type="SAM" id="MobiDB-lite"/>
    </source>
</evidence>
<accession>A0A0N4YNS5</accession>
<evidence type="ECO:0000313" key="4">
    <source>
        <dbReference type="WBParaSite" id="NBR_0001889501-mRNA-1"/>
    </source>
</evidence>
<reference evidence="2 3" key="2">
    <citation type="submission" date="2018-11" db="EMBL/GenBank/DDBJ databases">
        <authorList>
            <consortium name="Pathogen Informatics"/>
        </authorList>
    </citation>
    <scope>NUCLEOTIDE SEQUENCE [LARGE SCALE GENOMIC DNA]</scope>
</reference>
<dbReference type="AlphaFoldDB" id="A0A0N4YNS5"/>
<feature type="region of interest" description="Disordered" evidence="1">
    <location>
        <begin position="40"/>
        <end position="69"/>
    </location>
</feature>
<dbReference type="EMBL" id="UYSL01023741">
    <property type="protein sequence ID" value="VDL82622.1"/>
    <property type="molecule type" value="Genomic_DNA"/>
</dbReference>
<sequence length="69" mass="7689">MQLIYPGIPRTASEIEEDEFEYSYYSEGPSETNVSMEGYEDIDEQKGTGCKADGDLPENELNGTGVFEL</sequence>
<keyword evidence="3" id="KW-1185">Reference proteome</keyword>
<dbReference type="WBParaSite" id="NBR_0001889501-mRNA-1">
    <property type="protein sequence ID" value="NBR_0001889501-mRNA-1"/>
    <property type="gene ID" value="NBR_0001889501"/>
</dbReference>
<proteinExistence type="predicted"/>
<dbReference type="Proteomes" id="UP000271162">
    <property type="component" value="Unassembled WGS sequence"/>
</dbReference>